<dbReference type="OrthoDB" id="67540at2759"/>
<dbReference type="KEGG" id="epa:110236301"/>
<dbReference type="EnsemblMetazoa" id="XM_021041801.1">
    <property type="protein sequence ID" value="XP_020897460.1"/>
    <property type="gene ID" value="LOC110236301"/>
</dbReference>
<evidence type="ECO:0008006" key="3">
    <source>
        <dbReference type="Google" id="ProtNLM"/>
    </source>
</evidence>
<dbReference type="GO" id="GO:0000139">
    <property type="term" value="C:Golgi membrane"/>
    <property type="evidence" value="ECO:0007669"/>
    <property type="project" value="TreeGrafter"/>
</dbReference>
<dbReference type="GeneID" id="110236301"/>
<keyword evidence="2" id="KW-1185">Reference proteome</keyword>
<reference evidence="1" key="1">
    <citation type="submission" date="2022-11" db="UniProtKB">
        <authorList>
            <consortium name="EnsemblMetazoa"/>
        </authorList>
    </citation>
    <scope>IDENTIFICATION</scope>
</reference>
<dbReference type="OMA" id="TCVENIW"/>
<evidence type="ECO:0000313" key="1">
    <source>
        <dbReference type="EnsemblMetazoa" id="XP_020897460.1"/>
    </source>
</evidence>
<dbReference type="Proteomes" id="UP000887567">
    <property type="component" value="Unplaced"/>
</dbReference>
<dbReference type="GO" id="GO:0006886">
    <property type="term" value="P:intracellular protein transport"/>
    <property type="evidence" value="ECO:0007669"/>
    <property type="project" value="InterPro"/>
</dbReference>
<dbReference type="GO" id="GO:0042147">
    <property type="term" value="P:retrograde transport, endosome to Golgi"/>
    <property type="evidence" value="ECO:0007669"/>
    <property type="project" value="TreeGrafter"/>
</dbReference>
<dbReference type="InterPro" id="IPR040096">
    <property type="entry name" value="Ric1"/>
</dbReference>
<dbReference type="GO" id="GO:0034066">
    <property type="term" value="C:Ric1-Rgp1 guanyl-nucleotide exchange factor complex"/>
    <property type="evidence" value="ECO:0007669"/>
    <property type="project" value="InterPro"/>
</dbReference>
<name>A0A913X1I8_EXADI</name>
<organism evidence="1 2">
    <name type="scientific">Exaiptasia diaphana</name>
    <name type="common">Tropical sea anemone</name>
    <name type="synonym">Aiptasia pulchella</name>
    <dbReference type="NCBI Taxonomy" id="2652724"/>
    <lineage>
        <taxon>Eukaryota</taxon>
        <taxon>Metazoa</taxon>
        <taxon>Cnidaria</taxon>
        <taxon>Anthozoa</taxon>
        <taxon>Hexacorallia</taxon>
        <taxon>Actiniaria</taxon>
        <taxon>Aiptasiidae</taxon>
        <taxon>Exaiptasia</taxon>
    </lineage>
</organism>
<dbReference type="PANTHER" id="PTHR22746:SF10">
    <property type="entry name" value="GUANINE NUCLEOTIDE EXCHANGE FACTOR SUBUNIT RIC1"/>
    <property type="match status" value="1"/>
</dbReference>
<dbReference type="Pfam" id="PF25440">
    <property type="entry name" value="Beta-prop_RIC1_2nd"/>
    <property type="match status" value="1"/>
</dbReference>
<dbReference type="GO" id="GO:0005829">
    <property type="term" value="C:cytosol"/>
    <property type="evidence" value="ECO:0007669"/>
    <property type="project" value="TreeGrafter"/>
</dbReference>
<proteinExistence type="predicted"/>
<dbReference type="RefSeq" id="XP_020897460.1">
    <property type="nucleotide sequence ID" value="XM_021041801.1"/>
</dbReference>
<evidence type="ECO:0000313" key="2">
    <source>
        <dbReference type="Proteomes" id="UP000887567"/>
    </source>
</evidence>
<sequence length="348" mass="38633">VGPSTLVSNKQWIIIQIPVNYLENNWPVRYAAVHQTGSFVAVAGKAGIAHYSLNTRKWKLFGNISQEQSITCRGGLAWWKEFIIVPCFNIHSSSDEVRFYPRHSNLDNAFAVAVKLPAPAFLVNVFRDLLLVYCSDCRVVFYSMEASRANSSSDATILVDRLQEFSLANHVPHPLAVIHVTLTSRYSESGNLDGLEAVESLIANVGGWLLMLQKDKASPDKDKRSRKASFCLPVILASCVENIWTSSTSSLDKRHLMEALWLGCGAQGMKVWLPLFPGNDQKPPNFLSKRIMLPFQLNIYPLAVLFQDAVVLGAANEPMPLDCLSPNPASLSPQPFPFCTLERTVSIQ</sequence>
<protein>
    <recommendedName>
        <fullName evidence="3">Protein RIC1 homolog</fullName>
    </recommendedName>
</protein>
<accession>A0A913X1I8</accession>
<dbReference type="PANTHER" id="PTHR22746">
    <property type="entry name" value="RAB6A-GEF COMPLEX PARTNER PROTEIN 1"/>
    <property type="match status" value="1"/>
</dbReference>
<dbReference type="AlphaFoldDB" id="A0A913X1I8"/>